<dbReference type="Pfam" id="PF21337">
    <property type="entry name" value="Peptidase_M17_N_1"/>
    <property type="match status" value="1"/>
</dbReference>
<dbReference type="InterPro" id="IPR011356">
    <property type="entry name" value="Leucine_aapep/pepB"/>
</dbReference>
<keyword evidence="8" id="KW-1185">Reference proteome</keyword>
<dbReference type="Pfam" id="PF00883">
    <property type="entry name" value="Peptidase_M17"/>
    <property type="match status" value="1"/>
</dbReference>
<dbReference type="Gene3D" id="3.40.630.10">
    <property type="entry name" value="Zn peptidases"/>
    <property type="match status" value="1"/>
</dbReference>
<keyword evidence="3" id="KW-0645">Protease</keyword>
<dbReference type="InterPro" id="IPR048816">
    <property type="entry name" value="Peptidase_M17_N_1"/>
</dbReference>
<evidence type="ECO:0000256" key="1">
    <source>
        <dbReference type="ARBA" id="ARBA00009528"/>
    </source>
</evidence>
<dbReference type="Gene3D" id="3.40.220.10">
    <property type="entry name" value="Leucine Aminopeptidase, subunit E, domain 1"/>
    <property type="match status" value="1"/>
</dbReference>
<comment type="similarity">
    <text evidence="1">Belongs to the peptidase M17 family.</text>
</comment>
<dbReference type="GO" id="GO:0005737">
    <property type="term" value="C:cytoplasm"/>
    <property type="evidence" value="ECO:0007669"/>
    <property type="project" value="InterPro"/>
</dbReference>
<dbReference type="PROSITE" id="PS00631">
    <property type="entry name" value="CYTOSOL_AP"/>
    <property type="match status" value="1"/>
</dbReference>
<accession>A0A2G5K165</accession>
<dbReference type="InterPro" id="IPR043472">
    <property type="entry name" value="Macro_dom-like"/>
</dbReference>
<dbReference type="EMBL" id="MDGM01000014">
    <property type="protein sequence ID" value="PIB23288.1"/>
    <property type="molecule type" value="Genomic_DNA"/>
</dbReference>
<dbReference type="GO" id="GO:0006508">
    <property type="term" value="P:proteolysis"/>
    <property type="evidence" value="ECO:0007669"/>
    <property type="project" value="UniProtKB-KW"/>
</dbReference>
<gene>
    <name evidence="7" type="ORF">BFP76_08545</name>
</gene>
<organism evidence="7 8">
    <name type="scientific">Paramylibacter kogurei</name>
    <dbReference type="NCBI Taxonomy" id="1889778"/>
    <lineage>
        <taxon>Bacteria</taxon>
        <taxon>Pseudomonadati</taxon>
        <taxon>Pseudomonadota</taxon>
        <taxon>Alphaproteobacteria</taxon>
        <taxon>Rhodobacterales</taxon>
        <taxon>Paracoccaceae</taxon>
        <taxon>Paramylibacter</taxon>
    </lineage>
</organism>
<dbReference type="PANTHER" id="PTHR11963">
    <property type="entry name" value="LEUCINE AMINOPEPTIDASE-RELATED"/>
    <property type="match status" value="1"/>
</dbReference>
<keyword evidence="5" id="KW-0464">Manganese</keyword>
<comment type="caution">
    <text evidence="7">The sequence shown here is derived from an EMBL/GenBank/DDBJ whole genome shotgun (WGS) entry which is preliminary data.</text>
</comment>
<evidence type="ECO:0000259" key="6">
    <source>
        <dbReference type="PROSITE" id="PS00631"/>
    </source>
</evidence>
<dbReference type="RefSeq" id="WP_099594570.1">
    <property type="nucleotide sequence ID" value="NZ_MDGM01000014.1"/>
</dbReference>
<dbReference type="SUPFAM" id="SSF52949">
    <property type="entry name" value="Macro domain-like"/>
    <property type="match status" value="1"/>
</dbReference>
<dbReference type="InterPro" id="IPR000819">
    <property type="entry name" value="Peptidase_M17_C"/>
</dbReference>
<feature type="domain" description="Cytosol aminopeptidase" evidence="6">
    <location>
        <begin position="312"/>
        <end position="319"/>
    </location>
</feature>
<name>A0A2G5K165_9RHOB</name>
<protein>
    <submittedName>
        <fullName evidence="7">Leucyl aminopeptidase</fullName>
    </submittedName>
</protein>
<dbReference type="GO" id="GO:0070006">
    <property type="term" value="F:metalloaminopeptidase activity"/>
    <property type="evidence" value="ECO:0007669"/>
    <property type="project" value="InterPro"/>
</dbReference>
<evidence type="ECO:0000313" key="7">
    <source>
        <dbReference type="EMBL" id="PIB23288.1"/>
    </source>
</evidence>
<evidence type="ECO:0000256" key="4">
    <source>
        <dbReference type="ARBA" id="ARBA00022801"/>
    </source>
</evidence>
<dbReference type="Proteomes" id="UP000231516">
    <property type="component" value="Unassembled WGS sequence"/>
</dbReference>
<evidence type="ECO:0000256" key="2">
    <source>
        <dbReference type="ARBA" id="ARBA00022438"/>
    </source>
</evidence>
<evidence type="ECO:0000256" key="5">
    <source>
        <dbReference type="ARBA" id="ARBA00023211"/>
    </source>
</evidence>
<keyword evidence="4" id="KW-0378">Hydrolase</keyword>
<dbReference type="CDD" id="cd00433">
    <property type="entry name" value="Peptidase_M17"/>
    <property type="match status" value="1"/>
</dbReference>
<sequence length="464" mass="49882">MINTPPSFAPTKGAAIPVHVLETDALADWLESADARVSAWVAASEFTAALGQVLLVPNEHGAIDFVLAGWGNDRARARGRFHMAVVARKLPKGIYEIVSGLDEKEHAESALAWLLSAYAFDRYTSKKGAVALLRPHKSVDQETILAQAAGDFLTRDLINTPTNDMGPDALEDAFLDLAKSFNAKTTVIKGDDLIAQNFPMIHAVGRASDQAPRLLDMIWGDAKHPKITLVGKGVCFDTGGLNIKPGASMGLMKKDMGGSATVMGLAHMIMAMKLPVRLRVLVPAVENSISAGAFRPQDILTSRKGMTVEINNTDAEGRLVLADALALADEEKPELLVCTATLTGAARVALGPDVPPYFTDDEKLAKQIFKSAERVADPLWRLPFWDPYEPMIEPDVADLDNAPAGGFGGAITAALFLRRFVEHADSFVHLDVYGWTPSAKPARSKGGACQSARAMFDVIAKRYG</sequence>
<proteinExistence type="inferred from homology"/>
<dbReference type="OrthoDB" id="9809354at2"/>
<dbReference type="SUPFAM" id="SSF53187">
    <property type="entry name" value="Zn-dependent exopeptidases"/>
    <property type="match status" value="1"/>
</dbReference>
<dbReference type="GO" id="GO:0030145">
    <property type="term" value="F:manganese ion binding"/>
    <property type="evidence" value="ECO:0007669"/>
    <property type="project" value="InterPro"/>
</dbReference>
<dbReference type="PRINTS" id="PR00481">
    <property type="entry name" value="LAMNOPPTDASE"/>
</dbReference>
<reference evidence="7 8" key="1">
    <citation type="submission" date="2016-08" db="EMBL/GenBank/DDBJ databases">
        <title>Draft genome of Amylibacter sp. strain 4G11.</title>
        <authorList>
            <person name="Wong S.-K."/>
            <person name="Hamasaki K."/>
            <person name="Yoshizawa S."/>
        </authorList>
    </citation>
    <scope>NUCLEOTIDE SEQUENCE [LARGE SCALE GENOMIC DNA]</scope>
    <source>
        <strain evidence="7 8">4G11</strain>
    </source>
</reference>
<keyword evidence="2 7" id="KW-0031">Aminopeptidase</keyword>
<dbReference type="PANTHER" id="PTHR11963:SF20">
    <property type="entry name" value="PEPTIDASE B"/>
    <property type="match status" value="1"/>
</dbReference>
<dbReference type="AlphaFoldDB" id="A0A2G5K165"/>
<evidence type="ECO:0000256" key="3">
    <source>
        <dbReference type="ARBA" id="ARBA00022670"/>
    </source>
</evidence>
<evidence type="ECO:0000313" key="8">
    <source>
        <dbReference type="Proteomes" id="UP000231516"/>
    </source>
</evidence>